<gene>
    <name evidence="4" type="primary">yehU_17</name>
    <name evidence="4" type="ORF">ERS852491_03346</name>
</gene>
<dbReference type="InterPro" id="IPR010559">
    <property type="entry name" value="Sig_transdc_His_kin_internal"/>
</dbReference>
<proteinExistence type="predicted"/>
<feature type="transmembrane region" description="Helical" evidence="1">
    <location>
        <begin position="12"/>
        <end position="32"/>
    </location>
</feature>
<feature type="domain" description="Histidine kinase/HSP90-like ATPase" evidence="2">
    <location>
        <begin position="474"/>
        <end position="587"/>
    </location>
</feature>
<reference evidence="4 5" key="1">
    <citation type="submission" date="2015-09" db="EMBL/GenBank/DDBJ databases">
        <authorList>
            <consortium name="Pathogen Informatics"/>
        </authorList>
    </citation>
    <scope>NUCLEOTIDE SEQUENCE [LARGE SCALE GENOMIC DNA]</scope>
    <source>
        <strain evidence="4 5">2789STDY5834876</strain>
    </source>
</reference>
<dbReference type="PANTHER" id="PTHR34220:SF7">
    <property type="entry name" value="SENSOR HISTIDINE KINASE YPDA"/>
    <property type="match status" value="1"/>
</dbReference>
<dbReference type="OrthoDB" id="2030734at2"/>
<evidence type="ECO:0000259" key="2">
    <source>
        <dbReference type="Pfam" id="PF02518"/>
    </source>
</evidence>
<dbReference type="Gene3D" id="6.10.340.10">
    <property type="match status" value="1"/>
</dbReference>
<evidence type="ECO:0000313" key="4">
    <source>
        <dbReference type="EMBL" id="CUO80081.1"/>
    </source>
</evidence>
<feature type="domain" description="Signal transduction histidine kinase internal region" evidence="3">
    <location>
        <begin position="379"/>
        <end position="454"/>
    </location>
</feature>
<feature type="transmembrane region" description="Helical" evidence="1">
    <location>
        <begin position="287"/>
        <end position="307"/>
    </location>
</feature>
<evidence type="ECO:0000259" key="3">
    <source>
        <dbReference type="Pfam" id="PF06580"/>
    </source>
</evidence>
<dbReference type="InterPro" id="IPR036890">
    <property type="entry name" value="HATPase_C_sf"/>
</dbReference>
<dbReference type="EC" id="2.7.13.3" evidence="4"/>
<dbReference type="RefSeq" id="WP_055154347.1">
    <property type="nucleotide sequence ID" value="NZ_CYZU01000035.1"/>
</dbReference>
<keyword evidence="1" id="KW-0812">Transmembrane</keyword>
<evidence type="ECO:0000313" key="5">
    <source>
        <dbReference type="Proteomes" id="UP000095544"/>
    </source>
</evidence>
<keyword evidence="4" id="KW-0418">Kinase</keyword>
<dbReference type="Gene3D" id="3.30.565.10">
    <property type="entry name" value="Histidine kinase-like ATPase, C-terminal domain"/>
    <property type="match status" value="1"/>
</dbReference>
<dbReference type="SUPFAM" id="SSF55874">
    <property type="entry name" value="ATPase domain of HSP90 chaperone/DNA topoisomerase II/histidine kinase"/>
    <property type="match status" value="1"/>
</dbReference>
<evidence type="ECO:0000256" key="1">
    <source>
        <dbReference type="SAM" id="Phobius"/>
    </source>
</evidence>
<dbReference type="Pfam" id="PF06580">
    <property type="entry name" value="His_kinase"/>
    <property type="match status" value="1"/>
</dbReference>
<organism evidence="4 5">
    <name type="scientific">Faecalicatena contorta</name>
    <dbReference type="NCBI Taxonomy" id="39482"/>
    <lineage>
        <taxon>Bacteria</taxon>
        <taxon>Bacillati</taxon>
        <taxon>Bacillota</taxon>
        <taxon>Clostridia</taxon>
        <taxon>Lachnospirales</taxon>
        <taxon>Lachnospiraceae</taxon>
        <taxon>Faecalicatena</taxon>
    </lineage>
</organism>
<dbReference type="PANTHER" id="PTHR34220">
    <property type="entry name" value="SENSOR HISTIDINE KINASE YPDA"/>
    <property type="match status" value="1"/>
</dbReference>
<dbReference type="InterPro" id="IPR050640">
    <property type="entry name" value="Bact_2-comp_sensor_kinase"/>
</dbReference>
<keyword evidence="4" id="KW-0808">Transferase</keyword>
<accession>A0A174I0S7</accession>
<dbReference type="EMBL" id="CYZU01000035">
    <property type="protein sequence ID" value="CUO80081.1"/>
    <property type="molecule type" value="Genomic_DNA"/>
</dbReference>
<keyword evidence="1" id="KW-0472">Membrane</keyword>
<dbReference type="Proteomes" id="UP000095544">
    <property type="component" value="Unassembled WGS sequence"/>
</dbReference>
<protein>
    <submittedName>
        <fullName evidence="4">Probable sensor-like histidine kinase YehU</fullName>
        <ecNumber evidence="4">2.7.13.3</ecNumber>
    </submittedName>
</protein>
<dbReference type="Pfam" id="PF02518">
    <property type="entry name" value="HATPase_c"/>
    <property type="match status" value="1"/>
</dbReference>
<dbReference type="STRING" id="39482.ERS852491_03346"/>
<keyword evidence="1" id="KW-1133">Transmembrane helix</keyword>
<name>A0A174I0S7_9FIRM</name>
<dbReference type="GO" id="GO:0000155">
    <property type="term" value="F:phosphorelay sensor kinase activity"/>
    <property type="evidence" value="ECO:0007669"/>
    <property type="project" value="InterPro"/>
</dbReference>
<dbReference type="InterPro" id="IPR003594">
    <property type="entry name" value="HATPase_dom"/>
</dbReference>
<dbReference type="GO" id="GO:0016020">
    <property type="term" value="C:membrane"/>
    <property type="evidence" value="ECO:0007669"/>
    <property type="project" value="InterPro"/>
</dbReference>
<sequence length="588" mass="67501">MRKQKAGTKLSITYAVFVILMITAAAVIFFRYSRDTVHNDGVSNLIQTTAATMEQIDNRLTNMEQASVDVLTNAHFLELWVEFTESWNQETGRNVKRILVNAYKNKSDIRRVAVYDKTGSFICTGNTEAEREEVASRVAYIEDKYSFNVADSRVFLGPAADFWEPSTKGTVITEIKPIKTPSKEIVGYIEVQQNYFYLRNICDVKWSGYDLNTMVFIGDQADLFYADVTWKQPKEKIRYFAELTEQYVKAQDTGEEIVTMASSNYYPCRTVIVLPESILYKSLRNTIQGISLVALLLIAFTILYILFVTKKIMRPIDTFVKRMQGTKLENFTEHQATRDMDWETMILVTAFEDMAARLRESMEREKQMADVQTKTLFGILQSEISPHFMYNTLGSIANMCENGEREEAANACYCLSEIMRYASDYTTVEVTWQEELENLKAYMAIMKSRYRQRLDYEITVDGNLDYFMLPKVTFQPIVENAIKYSLLESEHVFIQIYVVEFDGYAIVEIKDNGCGVTKEAVELVRSRIETFYRDHGSQEITDNLQFGGMGLSGTLIRLSIFFGEGFSYEILGQNDTGGTTIVLKMKLE</sequence>
<dbReference type="AlphaFoldDB" id="A0A174I0S7"/>